<dbReference type="EMBL" id="QJKC01000017">
    <property type="protein sequence ID" value="PXX42856.1"/>
    <property type="molecule type" value="Genomic_DNA"/>
</dbReference>
<dbReference type="PANTHER" id="PTHR43344:SF13">
    <property type="entry name" value="PHOSPHATASE RV3661-RELATED"/>
    <property type="match status" value="1"/>
</dbReference>
<evidence type="ECO:0000256" key="2">
    <source>
        <dbReference type="ARBA" id="ARBA00022801"/>
    </source>
</evidence>
<dbReference type="InterPro" id="IPR023214">
    <property type="entry name" value="HAD_sf"/>
</dbReference>
<evidence type="ECO:0000313" key="4">
    <source>
        <dbReference type="EMBL" id="PXX42856.1"/>
    </source>
</evidence>
<dbReference type="InterPro" id="IPR006385">
    <property type="entry name" value="HAD_hydro_SerB1"/>
</dbReference>
<dbReference type="InterPro" id="IPR050582">
    <property type="entry name" value="HAD-like_SerB"/>
</dbReference>
<dbReference type="GO" id="GO:0046872">
    <property type="term" value="F:metal ion binding"/>
    <property type="evidence" value="ECO:0007669"/>
    <property type="project" value="UniProtKB-KW"/>
</dbReference>
<evidence type="ECO:0000313" key="5">
    <source>
        <dbReference type="Proteomes" id="UP000248395"/>
    </source>
</evidence>
<dbReference type="AlphaFoldDB" id="A0A318J8G8"/>
<sequence>MTQARNLALFDLDNTLLIGDSDFEWPRFLIKRGIVDQAYYDHRNNHFYEQYKAGTLNIGEYLEFALEPLTRYDNTELAALHAAYMDEHIRPIIPQAARDLLNLHRQQGDEILIITATNRFITGPIAAELGVDDEHLIAIDLERSADGRYTGKHTGVPSFQGGKITRLEMWLAERGQTLASYGRSFFYSDSHNDLPLLSIVSNPVAVDPDDTLRQHAKEQGWPIISLRG</sequence>
<dbReference type="CDD" id="cd02612">
    <property type="entry name" value="HAD_PGPPase"/>
    <property type="match status" value="1"/>
</dbReference>
<dbReference type="SUPFAM" id="SSF56784">
    <property type="entry name" value="HAD-like"/>
    <property type="match status" value="1"/>
</dbReference>
<dbReference type="PANTHER" id="PTHR43344">
    <property type="entry name" value="PHOSPHOSERINE PHOSPHATASE"/>
    <property type="match status" value="1"/>
</dbReference>
<keyword evidence="5" id="KW-1185">Reference proteome</keyword>
<evidence type="ECO:0000256" key="3">
    <source>
        <dbReference type="ARBA" id="ARBA00022842"/>
    </source>
</evidence>
<dbReference type="Gene3D" id="1.20.1440.100">
    <property type="entry name" value="SG protein - dephosphorylation function"/>
    <property type="match status" value="1"/>
</dbReference>
<dbReference type="InterPro" id="IPR036412">
    <property type="entry name" value="HAD-like_sf"/>
</dbReference>
<gene>
    <name evidence="4" type="ORF">DFR38_11763</name>
</gene>
<organism evidence="4 5">
    <name type="scientific">Aquitalea magnusonii</name>
    <dbReference type="NCBI Taxonomy" id="332411"/>
    <lineage>
        <taxon>Bacteria</taxon>
        <taxon>Pseudomonadati</taxon>
        <taxon>Pseudomonadota</taxon>
        <taxon>Betaproteobacteria</taxon>
        <taxon>Neisseriales</taxon>
        <taxon>Chromobacteriaceae</taxon>
        <taxon>Aquitalea</taxon>
    </lineage>
</organism>
<keyword evidence="3" id="KW-0460">Magnesium</keyword>
<dbReference type="NCBIfam" id="TIGR01488">
    <property type="entry name" value="HAD-SF-IB"/>
    <property type="match status" value="1"/>
</dbReference>
<dbReference type="OrthoDB" id="9784466at2"/>
<dbReference type="Proteomes" id="UP000248395">
    <property type="component" value="Unassembled WGS sequence"/>
</dbReference>
<dbReference type="RefSeq" id="WP_059285546.1">
    <property type="nucleotide sequence ID" value="NZ_LNQU01000030.1"/>
</dbReference>
<reference evidence="4 5" key="1">
    <citation type="submission" date="2018-05" db="EMBL/GenBank/DDBJ databases">
        <title>Genomic Encyclopedia of Type Strains, Phase IV (KMG-IV): sequencing the most valuable type-strain genomes for metagenomic binning, comparative biology and taxonomic classification.</title>
        <authorList>
            <person name="Goeker M."/>
        </authorList>
    </citation>
    <scope>NUCLEOTIDE SEQUENCE [LARGE SCALE GENOMIC DNA]</scope>
    <source>
        <strain evidence="4 5">DSM 25134</strain>
    </source>
</reference>
<evidence type="ECO:0000256" key="1">
    <source>
        <dbReference type="ARBA" id="ARBA00022723"/>
    </source>
</evidence>
<protein>
    <submittedName>
        <fullName evidence="4">HAD superfamily hydrolase (TIGR01490 family)</fullName>
    </submittedName>
</protein>
<dbReference type="GO" id="GO:0016787">
    <property type="term" value="F:hydrolase activity"/>
    <property type="evidence" value="ECO:0007669"/>
    <property type="project" value="UniProtKB-KW"/>
</dbReference>
<dbReference type="Gene3D" id="3.40.50.1000">
    <property type="entry name" value="HAD superfamily/HAD-like"/>
    <property type="match status" value="1"/>
</dbReference>
<keyword evidence="1" id="KW-0479">Metal-binding</keyword>
<name>A0A318J8G8_9NEIS</name>
<proteinExistence type="predicted"/>
<comment type="caution">
    <text evidence="4">The sequence shown here is derived from an EMBL/GenBank/DDBJ whole genome shotgun (WGS) entry which is preliminary data.</text>
</comment>
<keyword evidence="2 4" id="KW-0378">Hydrolase</keyword>
<dbReference type="NCBIfam" id="TIGR01490">
    <property type="entry name" value="HAD-SF-IB-hyp1"/>
    <property type="match status" value="1"/>
</dbReference>
<accession>A0A318J8G8</accession>
<dbReference type="Pfam" id="PF12710">
    <property type="entry name" value="HAD"/>
    <property type="match status" value="1"/>
</dbReference>